<organism evidence="2">
    <name type="scientific">mine drainage metagenome</name>
    <dbReference type="NCBI Taxonomy" id="410659"/>
    <lineage>
        <taxon>unclassified sequences</taxon>
        <taxon>metagenomes</taxon>
        <taxon>ecological metagenomes</taxon>
    </lineage>
</organism>
<keyword evidence="1" id="KW-0472">Membrane</keyword>
<reference evidence="2" key="1">
    <citation type="submission" date="2016-10" db="EMBL/GenBank/DDBJ databases">
        <title>Sequence of Gallionella enrichment culture.</title>
        <authorList>
            <person name="Poehlein A."/>
            <person name="Muehling M."/>
            <person name="Daniel R."/>
        </authorList>
    </citation>
    <scope>NUCLEOTIDE SEQUENCE</scope>
</reference>
<dbReference type="EMBL" id="MLJW01000154">
    <property type="protein sequence ID" value="OIQ96154.1"/>
    <property type="molecule type" value="Genomic_DNA"/>
</dbReference>
<dbReference type="AlphaFoldDB" id="A0A1J5RKW8"/>
<sequence>MISQSNKTGLRNPWVWGMLVLIMIVLAVNATFVWFATKGTRSTLVERDYETGNRTSNEEMLSELSAQKQLSWQTEIKKPDSVVMGTPAVYEIFVRDREGNPVSANMDVTAYRASDASKDFTTSFKEVAPGRYQGYVNFPLKGYWELHIRLQRGEERFGVATDKFMVAAAS</sequence>
<keyword evidence="1" id="KW-0812">Transmembrane</keyword>
<evidence type="ECO:0000313" key="2">
    <source>
        <dbReference type="EMBL" id="OIQ96154.1"/>
    </source>
</evidence>
<evidence type="ECO:0000256" key="1">
    <source>
        <dbReference type="SAM" id="Phobius"/>
    </source>
</evidence>
<keyword evidence="1" id="KW-1133">Transmembrane helix</keyword>
<proteinExistence type="predicted"/>
<feature type="transmembrane region" description="Helical" evidence="1">
    <location>
        <begin position="14"/>
        <end position="37"/>
    </location>
</feature>
<protein>
    <submittedName>
        <fullName evidence="2">FixH</fullName>
    </submittedName>
</protein>
<gene>
    <name evidence="2" type="ORF">GALL_219090</name>
</gene>
<comment type="caution">
    <text evidence="2">The sequence shown here is derived from an EMBL/GenBank/DDBJ whole genome shotgun (WGS) entry which is preliminary data.</text>
</comment>
<dbReference type="Pfam" id="PF05751">
    <property type="entry name" value="FixH"/>
    <property type="match status" value="1"/>
</dbReference>
<accession>A0A1J5RKW8</accession>
<dbReference type="InterPro" id="IPR008620">
    <property type="entry name" value="FixH"/>
</dbReference>
<name>A0A1J5RKW8_9ZZZZ</name>